<accession>A0A2A2KV04</accession>
<dbReference type="OrthoDB" id="1732682at2759"/>
<evidence type="ECO:0000256" key="2">
    <source>
        <dbReference type="ARBA" id="ARBA00011738"/>
    </source>
</evidence>
<feature type="domain" description="Aminotransferase class I/classII large" evidence="10">
    <location>
        <begin position="89"/>
        <end position="274"/>
    </location>
</feature>
<dbReference type="FunFam" id="3.40.640.10:FF:000236">
    <property type="entry name" value="Alanine aminotransferase 2"/>
    <property type="match status" value="1"/>
</dbReference>
<dbReference type="GO" id="GO:0004021">
    <property type="term" value="F:L-alanine:2-oxoglutarate aminotransferase activity"/>
    <property type="evidence" value="ECO:0007669"/>
    <property type="project" value="UniProtKB-EC"/>
</dbReference>
<dbReference type="Proteomes" id="UP000218231">
    <property type="component" value="Unassembled WGS sequence"/>
</dbReference>
<dbReference type="UniPathway" id="UPA00528">
    <property type="reaction ID" value="UER00586"/>
</dbReference>
<evidence type="ECO:0000256" key="8">
    <source>
        <dbReference type="ARBA" id="ARBA00026106"/>
    </source>
</evidence>
<keyword evidence="12" id="KW-1185">Reference proteome</keyword>
<dbReference type="Gene3D" id="1.10.287.1970">
    <property type="match status" value="1"/>
</dbReference>
<comment type="pathway">
    <text evidence="6">Amino-acid degradation; L-alanine degradation via transaminase pathway; pyruvate from L-alanine: step 1/1.</text>
</comment>
<evidence type="ECO:0000256" key="9">
    <source>
        <dbReference type="ARBA" id="ARBA00047412"/>
    </source>
</evidence>
<dbReference type="EMBL" id="LIAE01007682">
    <property type="protein sequence ID" value="PAV77603.1"/>
    <property type="molecule type" value="Genomic_DNA"/>
</dbReference>
<dbReference type="PANTHER" id="PTHR11751:SF29">
    <property type="entry name" value="ALANINE TRANSAMINASE"/>
    <property type="match status" value="1"/>
</dbReference>
<keyword evidence="5" id="KW-0663">Pyridoxal phosphate</keyword>
<name>A0A2A2KV04_9BILA</name>
<evidence type="ECO:0000256" key="3">
    <source>
        <dbReference type="ARBA" id="ARBA00022576"/>
    </source>
</evidence>
<dbReference type="InterPro" id="IPR045088">
    <property type="entry name" value="ALAT1/2-like"/>
</dbReference>
<evidence type="ECO:0000256" key="4">
    <source>
        <dbReference type="ARBA" id="ARBA00022679"/>
    </source>
</evidence>
<dbReference type="STRING" id="2018661.A0A2A2KV04"/>
<dbReference type="Gene3D" id="3.40.640.10">
    <property type="entry name" value="Type I PLP-dependent aspartate aminotransferase-like (Major domain)"/>
    <property type="match status" value="1"/>
</dbReference>
<evidence type="ECO:0000259" key="10">
    <source>
        <dbReference type="Pfam" id="PF00155"/>
    </source>
</evidence>
<dbReference type="CDD" id="cd00609">
    <property type="entry name" value="AAT_like"/>
    <property type="match status" value="1"/>
</dbReference>
<reference evidence="11 12" key="1">
    <citation type="journal article" date="2017" name="Curr. Biol.">
        <title>Genome architecture and evolution of a unichromosomal asexual nematode.</title>
        <authorList>
            <person name="Fradin H."/>
            <person name="Zegar C."/>
            <person name="Gutwein M."/>
            <person name="Lucas J."/>
            <person name="Kovtun M."/>
            <person name="Corcoran D."/>
            <person name="Baugh L.R."/>
            <person name="Kiontke K."/>
            <person name="Gunsalus K."/>
            <person name="Fitch D.H."/>
            <person name="Piano F."/>
        </authorList>
    </citation>
    <scope>NUCLEOTIDE SEQUENCE [LARGE SCALE GENOMIC DNA]</scope>
    <source>
        <strain evidence="11">PF1309</strain>
    </source>
</reference>
<comment type="catalytic activity">
    <reaction evidence="9">
        <text>L-alanine + 2-oxoglutarate = pyruvate + L-glutamate</text>
        <dbReference type="Rhea" id="RHEA:19453"/>
        <dbReference type="ChEBI" id="CHEBI:15361"/>
        <dbReference type="ChEBI" id="CHEBI:16810"/>
        <dbReference type="ChEBI" id="CHEBI:29985"/>
        <dbReference type="ChEBI" id="CHEBI:57972"/>
        <dbReference type="EC" id="2.6.1.2"/>
    </reaction>
</comment>
<comment type="similarity">
    <text evidence="7">Belongs to the class-I pyridoxal-phosphate-dependent aminotransferase family. Alanine aminotransferase subfamily.</text>
</comment>
<dbReference type="PANTHER" id="PTHR11751">
    <property type="entry name" value="ALANINE AMINOTRANSFERASE"/>
    <property type="match status" value="1"/>
</dbReference>
<organism evidence="11 12">
    <name type="scientific">Diploscapter pachys</name>
    <dbReference type="NCBI Taxonomy" id="2018661"/>
    <lineage>
        <taxon>Eukaryota</taxon>
        <taxon>Metazoa</taxon>
        <taxon>Ecdysozoa</taxon>
        <taxon>Nematoda</taxon>
        <taxon>Chromadorea</taxon>
        <taxon>Rhabditida</taxon>
        <taxon>Rhabditina</taxon>
        <taxon>Rhabditomorpha</taxon>
        <taxon>Rhabditoidea</taxon>
        <taxon>Rhabditidae</taxon>
        <taxon>Diploscapter</taxon>
    </lineage>
</organism>
<proteinExistence type="inferred from homology"/>
<sequence length="293" mass="33473">MVYSKVLTKETINPNVITLQYAVRGPIVLRSIEIEREISNGIPKPFDNLIKTNNGDAQANGQIPLTFVRQVLACLVDTSLMDKAGYPSDVVEKAKLILDHCSGKTIGAYSHSNGIEMIRKHAAEFIQNRDGVPCDFENVILSAGASDSIRNVMELFIRYSNYDKKIGVMTPIPQYPEYSATIVEFNHAQVPYYLDEDNNWSLDIDELERAYEESLEKYDTKILVVINPGNPTGQVLTRQNIESIVKFAHRHNLFLLADEVYQENIYHPESKFYSFKRVLCEMGEPYSTRHRFR</sequence>
<dbReference type="Pfam" id="PF00155">
    <property type="entry name" value="Aminotran_1_2"/>
    <property type="match status" value="1"/>
</dbReference>
<comment type="caution">
    <text evidence="11">The sequence shown here is derived from an EMBL/GenBank/DDBJ whole genome shotgun (WGS) entry which is preliminary data.</text>
</comment>
<evidence type="ECO:0000256" key="6">
    <source>
        <dbReference type="ARBA" id="ARBA00025708"/>
    </source>
</evidence>
<dbReference type="InterPro" id="IPR015421">
    <property type="entry name" value="PyrdxlP-dep_Trfase_major"/>
</dbReference>
<keyword evidence="3" id="KW-0032">Aminotransferase</keyword>
<dbReference type="EC" id="2.6.1.2" evidence="8"/>
<comment type="cofactor">
    <cofactor evidence="1">
        <name>pyridoxal 5'-phosphate</name>
        <dbReference type="ChEBI" id="CHEBI:597326"/>
    </cofactor>
</comment>
<dbReference type="SUPFAM" id="SSF53383">
    <property type="entry name" value="PLP-dependent transferases"/>
    <property type="match status" value="1"/>
</dbReference>
<keyword evidence="4" id="KW-0808">Transferase</keyword>
<evidence type="ECO:0000256" key="1">
    <source>
        <dbReference type="ARBA" id="ARBA00001933"/>
    </source>
</evidence>
<protein>
    <recommendedName>
        <fullName evidence="8">alanine transaminase</fullName>
        <ecNumber evidence="8">2.6.1.2</ecNumber>
    </recommendedName>
</protein>
<evidence type="ECO:0000313" key="11">
    <source>
        <dbReference type="EMBL" id="PAV77603.1"/>
    </source>
</evidence>
<gene>
    <name evidence="11" type="ORF">WR25_27135</name>
</gene>
<evidence type="ECO:0000313" key="12">
    <source>
        <dbReference type="Proteomes" id="UP000218231"/>
    </source>
</evidence>
<dbReference type="GO" id="GO:0042853">
    <property type="term" value="P:L-alanine catabolic process"/>
    <property type="evidence" value="ECO:0007669"/>
    <property type="project" value="UniProtKB-UniPathway"/>
</dbReference>
<dbReference type="AlphaFoldDB" id="A0A2A2KV04"/>
<dbReference type="InterPro" id="IPR015424">
    <property type="entry name" value="PyrdxlP-dep_Trfase"/>
</dbReference>
<comment type="subunit">
    <text evidence="2">Homodimer.</text>
</comment>
<dbReference type="GO" id="GO:0030170">
    <property type="term" value="F:pyridoxal phosphate binding"/>
    <property type="evidence" value="ECO:0007669"/>
    <property type="project" value="InterPro"/>
</dbReference>
<evidence type="ECO:0000256" key="5">
    <source>
        <dbReference type="ARBA" id="ARBA00022898"/>
    </source>
</evidence>
<dbReference type="InterPro" id="IPR004839">
    <property type="entry name" value="Aminotransferase_I/II_large"/>
</dbReference>
<evidence type="ECO:0000256" key="7">
    <source>
        <dbReference type="ARBA" id="ARBA00025785"/>
    </source>
</evidence>